<dbReference type="InterPro" id="IPR011990">
    <property type="entry name" value="TPR-like_helical_dom_sf"/>
</dbReference>
<evidence type="ECO:0000256" key="2">
    <source>
        <dbReference type="ARBA" id="ARBA00023125"/>
    </source>
</evidence>
<evidence type="ECO:0000313" key="5">
    <source>
        <dbReference type="EMBL" id="SDF80943.1"/>
    </source>
</evidence>
<dbReference type="Gene3D" id="1.10.10.10">
    <property type="entry name" value="Winged helix-like DNA-binding domain superfamily/Winged helix DNA-binding domain"/>
    <property type="match status" value="1"/>
</dbReference>
<dbReference type="InterPro" id="IPR041664">
    <property type="entry name" value="AAA_16"/>
</dbReference>
<dbReference type="SMART" id="SM00421">
    <property type="entry name" value="HTH_LUXR"/>
    <property type="match status" value="1"/>
</dbReference>
<dbReference type="GO" id="GO:0006355">
    <property type="term" value="P:regulation of DNA-templated transcription"/>
    <property type="evidence" value="ECO:0007669"/>
    <property type="project" value="InterPro"/>
</dbReference>
<evidence type="ECO:0000256" key="1">
    <source>
        <dbReference type="ARBA" id="ARBA00023015"/>
    </source>
</evidence>
<dbReference type="STRING" id="366584.SAMN05216377_1078"/>
<keyword evidence="3" id="KW-0804">Transcription</keyword>
<feature type="domain" description="HTH luxR-type" evidence="4">
    <location>
        <begin position="753"/>
        <end position="815"/>
    </location>
</feature>
<dbReference type="EMBL" id="FNBE01000007">
    <property type="protein sequence ID" value="SDF80943.1"/>
    <property type="molecule type" value="Genomic_DNA"/>
</dbReference>
<dbReference type="PANTHER" id="PTHR44688:SF16">
    <property type="entry name" value="DNA-BINDING TRANSCRIPTIONAL ACTIVATOR DEVR_DOSR"/>
    <property type="match status" value="1"/>
</dbReference>
<name>A0A1G7P3W6_PSEOR</name>
<dbReference type="PRINTS" id="PR00038">
    <property type="entry name" value="HTHLUXR"/>
</dbReference>
<protein>
    <submittedName>
        <fullName evidence="5">Regulatory protein, luxR family</fullName>
    </submittedName>
</protein>
<evidence type="ECO:0000256" key="3">
    <source>
        <dbReference type="ARBA" id="ARBA00023163"/>
    </source>
</evidence>
<dbReference type="Proteomes" id="UP000198967">
    <property type="component" value="Unassembled WGS sequence"/>
</dbReference>
<dbReference type="PROSITE" id="PS50043">
    <property type="entry name" value="HTH_LUXR_2"/>
    <property type="match status" value="1"/>
</dbReference>
<dbReference type="Gene3D" id="1.25.40.10">
    <property type="entry name" value="Tetratricopeptide repeat domain"/>
    <property type="match status" value="1"/>
</dbReference>
<proteinExistence type="predicted"/>
<evidence type="ECO:0000259" key="4">
    <source>
        <dbReference type="PROSITE" id="PS50043"/>
    </source>
</evidence>
<dbReference type="PANTHER" id="PTHR44688">
    <property type="entry name" value="DNA-BINDING TRANSCRIPTIONAL ACTIVATOR DEVR_DOSR"/>
    <property type="match status" value="1"/>
</dbReference>
<keyword evidence="6" id="KW-1185">Reference proteome</keyword>
<dbReference type="SUPFAM" id="SSF46894">
    <property type="entry name" value="C-terminal effector domain of the bipartite response regulators"/>
    <property type="match status" value="1"/>
</dbReference>
<dbReference type="InterPro" id="IPR016032">
    <property type="entry name" value="Sig_transdc_resp-reg_C-effctor"/>
</dbReference>
<keyword evidence="2" id="KW-0238">DNA-binding</keyword>
<sequence>MRQEWPLVGRSAELDFARRTLATPSLSGLVLAGRAGVGRTRLLREILGAATAAGDATAVEVRATAPGIPFGALAHLLPDLERGPDDAATLRACAAALRAHAGGTRLVLGIDDATGLDPASATLVAHLCHTRQAFAVLTVQVGVPVPDAVFGLWKDGLAERLDLSELDRARSDELVAALLGGPVEGAVLQELWELAQGTPLFLRELAAAGTTAGTLTCEDGVWRSAGPLAPGPRLLELVESRIGAVTEDESTLLELLAHGAPLGSEILLEMGAERVLARTERRGLVVSALSGRRLDVDLVHPLLAEVIRRRTTPLRARRTHRILVQAIEKTGAKRAADGPRLVGWRLASGTPVDADAVLAAAEGSLDLRAAERLARAAVAASDGPRARVLLADLLLATGRAAEAEAVLVPVADAAAERLALARATARSWLGLPPDEVGPVRAALLLAAGRCTDALAELAPLAPTVEVLAVRALAECAAARYTDALATAEQGLAGEPGWWTPALQSAELGAHTLTGRLDEAEALAVAGYAEALARHWPVASAVHAGWLGRIALLRGRVRTARRWLREAAAVPTAPFPPVSGLREELAIAMGLTGDGEAAEALLTGVDTLDAPTPWPLVAQAWLAAIRGETSLAERLVGEAVGLARGGGARYAELTALHAGVRLGVSAPAGRPADLQGELAAVQLAHLAAADGAALDAVAERFATLGLPLLAAEAAAQAVRDYETAGRTGSRQAAAKRATAWARECEEVRTPALLALKAPTELTRRELEIARLAATGMSSKAIAARLVVSVRTVDNVLHSVYAKLGVKGRADLAEAVT</sequence>
<reference evidence="5 6" key="1">
    <citation type="submission" date="2016-10" db="EMBL/GenBank/DDBJ databases">
        <authorList>
            <person name="de Groot N.N."/>
        </authorList>
    </citation>
    <scope>NUCLEOTIDE SEQUENCE [LARGE SCALE GENOMIC DNA]</scope>
    <source>
        <strain evidence="5 6">CGMCC 4.3143</strain>
    </source>
</reference>
<gene>
    <name evidence="5" type="ORF">SAMN05216377_1078</name>
</gene>
<dbReference type="InterPro" id="IPR036388">
    <property type="entry name" value="WH-like_DNA-bd_sf"/>
</dbReference>
<organism evidence="5 6">
    <name type="scientific">Pseudonocardia oroxyli</name>
    <dbReference type="NCBI Taxonomy" id="366584"/>
    <lineage>
        <taxon>Bacteria</taxon>
        <taxon>Bacillati</taxon>
        <taxon>Actinomycetota</taxon>
        <taxon>Actinomycetes</taxon>
        <taxon>Pseudonocardiales</taxon>
        <taxon>Pseudonocardiaceae</taxon>
        <taxon>Pseudonocardia</taxon>
    </lineage>
</organism>
<accession>A0A1G7P3W6</accession>
<dbReference type="OrthoDB" id="3197423at2"/>
<keyword evidence="1" id="KW-0805">Transcription regulation</keyword>
<evidence type="ECO:0000313" key="6">
    <source>
        <dbReference type="Proteomes" id="UP000198967"/>
    </source>
</evidence>
<dbReference type="Pfam" id="PF00196">
    <property type="entry name" value="GerE"/>
    <property type="match status" value="1"/>
</dbReference>
<dbReference type="AlphaFoldDB" id="A0A1G7P3W6"/>
<dbReference type="InterPro" id="IPR000792">
    <property type="entry name" value="Tscrpt_reg_LuxR_C"/>
</dbReference>
<dbReference type="CDD" id="cd06170">
    <property type="entry name" value="LuxR_C_like"/>
    <property type="match status" value="1"/>
</dbReference>
<dbReference type="Pfam" id="PF13191">
    <property type="entry name" value="AAA_16"/>
    <property type="match status" value="1"/>
</dbReference>
<dbReference type="RefSeq" id="WP_093082806.1">
    <property type="nucleotide sequence ID" value="NZ_FNBE01000007.1"/>
</dbReference>
<dbReference type="SUPFAM" id="SSF52540">
    <property type="entry name" value="P-loop containing nucleoside triphosphate hydrolases"/>
    <property type="match status" value="1"/>
</dbReference>
<dbReference type="PROSITE" id="PS00622">
    <property type="entry name" value="HTH_LUXR_1"/>
    <property type="match status" value="1"/>
</dbReference>
<dbReference type="GO" id="GO:0003677">
    <property type="term" value="F:DNA binding"/>
    <property type="evidence" value="ECO:0007669"/>
    <property type="project" value="UniProtKB-KW"/>
</dbReference>
<dbReference type="InterPro" id="IPR027417">
    <property type="entry name" value="P-loop_NTPase"/>
</dbReference>